<proteinExistence type="predicted"/>
<comment type="caution">
    <text evidence="1">The sequence shown here is derived from an EMBL/GenBank/DDBJ whole genome shotgun (WGS) entry which is preliminary data.</text>
</comment>
<name>A0AAJ0UGC6_HALSE</name>
<organism evidence="1 2">
    <name type="scientific">Halochromatium salexigens</name>
    <name type="common">Chromatium salexigens</name>
    <dbReference type="NCBI Taxonomy" id="49447"/>
    <lineage>
        <taxon>Bacteria</taxon>
        <taxon>Pseudomonadati</taxon>
        <taxon>Pseudomonadota</taxon>
        <taxon>Gammaproteobacteria</taxon>
        <taxon>Chromatiales</taxon>
        <taxon>Chromatiaceae</taxon>
        <taxon>Halochromatium</taxon>
    </lineage>
</organism>
<evidence type="ECO:0000313" key="2">
    <source>
        <dbReference type="Proteomes" id="UP001296967"/>
    </source>
</evidence>
<reference evidence="1" key="2">
    <citation type="journal article" date="2020" name="Microorganisms">
        <title>Osmotic Adaptation and Compatible Solute Biosynthesis of Phototrophic Bacteria as Revealed from Genome Analyses.</title>
        <authorList>
            <person name="Imhoff J.F."/>
            <person name="Rahn T."/>
            <person name="Kunzel S."/>
            <person name="Keller A."/>
            <person name="Neulinger S.C."/>
        </authorList>
    </citation>
    <scope>NUCLEOTIDE SEQUENCE</scope>
    <source>
        <strain evidence="1">DSM 4395</strain>
    </source>
</reference>
<protein>
    <submittedName>
        <fullName evidence="1">Uncharacterized protein</fullName>
    </submittedName>
</protein>
<accession>A0AAJ0UGC6</accession>
<dbReference type="Proteomes" id="UP001296967">
    <property type="component" value="Unassembled WGS sequence"/>
</dbReference>
<sequence>MMNNNALILADAAIRSLADDADLSDSLLTIFARILSHQVTVNTETEEVEYGAAFDKLLSVFTFVAIRQDERQGSPSDFGGGGEDNPKGHALLAFQNRRIGVIDDVLTDTRSRHEMPLLRDDDHRSDALTRERRTV</sequence>
<keyword evidence="2" id="KW-1185">Reference proteome</keyword>
<gene>
    <name evidence="1" type="ORF">CCR82_10615</name>
</gene>
<dbReference type="RefSeq" id="WP_201245789.1">
    <property type="nucleotide sequence ID" value="NZ_NHSF01000059.1"/>
</dbReference>
<reference evidence="1" key="1">
    <citation type="submission" date="2017-05" db="EMBL/GenBank/DDBJ databases">
        <authorList>
            <person name="Imhoff J.F."/>
            <person name="Rahn T."/>
            <person name="Kuenzel S."/>
            <person name="Neulinger S.C."/>
        </authorList>
    </citation>
    <scope>NUCLEOTIDE SEQUENCE</scope>
    <source>
        <strain evidence="1">DSM 4395</strain>
    </source>
</reference>
<evidence type="ECO:0000313" key="1">
    <source>
        <dbReference type="EMBL" id="MBK5930964.1"/>
    </source>
</evidence>
<dbReference type="AlphaFoldDB" id="A0AAJ0UGC6"/>
<dbReference type="EMBL" id="NHSF01000059">
    <property type="protein sequence ID" value="MBK5930964.1"/>
    <property type="molecule type" value="Genomic_DNA"/>
</dbReference>